<accession>A0AAW2VQP7</accession>
<sequence>MHHQLPLCLCDWHDIISGHINPPSRSIAIQRVYCTTVGRDVSCISQYRANNISYPNIPNPPGAALPTKDSLLVVIPILVQWVAVTSGLENIAIYHSEPSQSQIHVSENFTPHQDAAVDPILDTFENLSDASSEPDEVDYPIPPEDGPNDVDINIMVENFAQGQVKQNPSYGIKHVIQTVKDHTGYDIPYQKAWYSLKMAREIIYSTWESSVQKLPKYMGALKKYNPGTIVEWEHKAFQPSTGAHVIGYVFWAFAPCIEGFQLCRNVISVDGTHLYTKYRHKMLIAAAMDGNQQVLPLAFAIVDDESTSSWKWFLTLLSRHVIRGRRGVCLISDRHPGIIKAVREGSDFVSPHGAHRYCLRHVCSNFNTHYKNVILKDLCWRAGSEYQIRKFNWIMEEIKSQNIVAFEFLDKINKEKWTASHDGGWRTEILTTNMSECINGVLKRARRLPLTAIVEITLVRTVNYFVTRERRSHAMVANGQLWTDFAYKMFNQWHQKSIDHTVTKYNHRQQSASVLQNASRDLDLILMLSKSPIENVHAVQLPKQEAQLKQASNRAMCYGSERLPSKDDIVEIRPVENENTVVVENLRDRLAETEARLERARAREAELSRWINSEYSFM</sequence>
<proteinExistence type="predicted"/>
<comment type="caution">
    <text evidence="2">The sequence shown here is derived from an EMBL/GenBank/DDBJ whole genome shotgun (WGS) entry which is preliminary data.</text>
</comment>
<gene>
    <name evidence="2" type="ORF">Sradi_0809200</name>
</gene>
<reference evidence="2" key="1">
    <citation type="submission" date="2020-06" db="EMBL/GenBank/DDBJ databases">
        <authorList>
            <person name="Li T."/>
            <person name="Hu X."/>
            <person name="Zhang T."/>
            <person name="Song X."/>
            <person name="Zhang H."/>
            <person name="Dai N."/>
            <person name="Sheng W."/>
            <person name="Hou X."/>
            <person name="Wei L."/>
        </authorList>
    </citation>
    <scope>NUCLEOTIDE SEQUENCE</scope>
    <source>
        <strain evidence="2">G02</strain>
        <tissue evidence="2">Leaf</tissue>
    </source>
</reference>
<evidence type="ECO:0000259" key="1">
    <source>
        <dbReference type="Pfam" id="PF10551"/>
    </source>
</evidence>
<evidence type="ECO:0000313" key="2">
    <source>
        <dbReference type="EMBL" id="KAL0431832.1"/>
    </source>
</evidence>
<dbReference type="Pfam" id="PF10551">
    <property type="entry name" value="MULE"/>
    <property type="match status" value="1"/>
</dbReference>
<dbReference type="EMBL" id="JACGWJ010000003">
    <property type="protein sequence ID" value="KAL0431832.1"/>
    <property type="molecule type" value="Genomic_DNA"/>
</dbReference>
<dbReference type="AlphaFoldDB" id="A0AAW2VQP7"/>
<feature type="domain" description="MULE transposase" evidence="1">
    <location>
        <begin position="266"/>
        <end position="365"/>
    </location>
</feature>
<name>A0AAW2VQP7_SESRA</name>
<dbReference type="PANTHER" id="PTHR31973">
    <property type="entry name" value="POLYPROTEIN, PUTATIVE-RELATED"/>
    <property type="match status" value="1"/>
</dbReference>
<reference evidence="2" key="2">
    <citation type="journal article" date="2024" name="Plant">
        <title>Genomic evolution and insights into agronomic trait innovations of Sesamum species.</title>
        <authorList>
            <person name="Miao H."/>
            <person name="Wang L."/>
            <person name="Qu L."/>
            <person name="Liu H."/>
            <person name="Sun Y."/>
            <person name="Le M."/>
            <person name="Wang Q."/>
            <person name="Wei S."/>
            <person name="Zheng Y."/>
            <person name="Lin W."/>
            <person name="Duan Y."/>
            <person name="Cao H."/>
            <person name="Xiong S."/>
            <person name="Wang X."/>
            <person name="Wei L."/>
            <person name="Li C."/>
            <person name="Ma Q."/>
            <person name="Ju M."/>
            <person name="Zhao R."/>
            <person name="Li G."/>
            <person name="Mu C."/>
            <person name="Tian Q."/>
            <person name="Mei H."/>
            <person name="Zhang T."/>
            <person name="Gao T."/>
            <person name="Zhang H."/>
        </authorList>
    </citation>
    <scope>NUCLEOTIDE SEQUENCE</scope>
    <source>
        <strain evidence="2">G02</strain>
    </source>
</reference>
<dbReference type="InterPro" id="IPR018289">
    <property type="entry name" value="MULE_transposase_dom"/>
</dbReference>
<protein>
    <submittedName>
        <fullName evidence="2">Protein SKIP34</fullName>
    </submittedName>
</protein>
<organism evidence="2">
    <name type="scientific">Sesamum radiatum</name>
    <name type="common">Black benniseed</name>
    <dbReference type="NCBI Taxonomy" id="300843"/>
    <lineage>
        <taxon>Eukaryota</taxon>
        <taxon>Viridiplantae</taxon>
        <taxon>Streptophyta</taxon>
        <taxon>Embryophyta</taxon>
        <taxon>Tracheophyta</taxon>
        <taxon>Spermatophyta</taxon>
        <taxon>Magnoliopsida</taxon>
        <taxon>eudicotyledons</taxon>
        <taxon>Gunneridae</taxon>
        <taxon>Pentapetalae</taxon>
        <taxon>asterids</taxon>
        <taxon>lamiids</taxon>
        <taxon>Lamiales</taxon>
        <taxon>Pedaliaceae</taxon>
        <taxon>Sesamum</taxon>
    </lineage>
</organism>
<dbReference type="PANTHER" id="PTHR31973:SF195">
    <property type="entry name" value="MUDR FAMILY TRANSPOSASE"/>
    <property type="match status" value="1"/>
</dbReference>